<dbReference type="InterPro" id="IPR014757">
    <property type="entry name" value="Tscrpt_reg_IclR_C"/>
</dbReference>
<evidence type="ECO:0000313" key="7">
    <source>
        <dbReference type="Proteomes" id="UP000198967"/>
    </source>
</evidence>
<evidence type="ECO:0000256" key="3">
    <source>
        <dbReference type="ARBA" id="ARBA00023163"/>
    </source>
</evidence>
<dbReference type="PROSITE" id="PS51078">
    <property type="entry name" value="ICLR_ED"/>
    <property type="match status" value="1"/>
</dbReference>
<dbReference type="PANTHER" id="PTHR30136">
    <property type="entry name" value="HELIX-TURN-HELIX TRANSCRIPTIONAL REGULATOR, ICLR FAMILY"/>
    <property type="match status" value="1"/>
</dbReference>
<dbReference type="Gene3D" id="1.10.10.10">
    <property type="entry name" value="Winged helix-like DNA-binding domain superfamily/Winged helix DNA-binding domain"/>
    <property type="match status" value="1"/>
</dbReference>
<dbReference type="PANTHER" id="PTHR30136:SF8">
    <property type="entry name" value="TRANSCRIPTIONAL REGULATORY PROTEIN"/>
    <property type="match status" value="1"/>
</dbReference>
<dbReference type="InterPro" id="IPR036390">
    <property type="entry name" value="WH_DNA-bd_sf"/>
</dbReference>
<dbReference type="PROSITE" id="PS51077">
    <property type="entry name" value="HTH_ICLR"/>
    <property type="match status" value="1"/>
</dbReference>
<evidence type="ECO:0000259" key="4">
    <source>
        <dbReference type="PROSITE" id="PS51077"/>
    </source>
</evidence>
<dbReference type="Gene3D" id="3.30.450.40">
    <property type="match status" value="1"/>
</dbReference>
<organism evidence="6 7">
    <name type="scientific">Pseudonocardia oroxyli</name>
    <dbReference type="NCBI Taxonomy" id="366584"/>
    <lineage>
        <taxon>Bacteria</taxon>
        <taxon>Bacillati</taxon>
        <taxon>Actinomycetota</taxon>
        <taxon>Actinomycetes</taxon>
        <taxon>Pseudonocardiales</taxon>
        <taxon>Pseudonocardiaceae</taxon>
        <taxon>Pseudonocardia</taxon>
    </lineage>
</organism>
<dbReference type="InterPro" id="IPR036388">
    <property type="entry name" value="WH-like_DNA-bd_sf"/>
</dbReference>
<dbReference type="GO" id="GO:0003677">
    <property type="term" value="F:DNA binding"/>
    <property type="evidence" value="ECO:0007669"/>
    <property type="project" value="UniProtKB-KW"/>
</dbReference>
<evidence type="ECO:0000313" key="6">
    <source>
        <dbReference type="EMBL" id="SDG24199.1"/>
    </source>
</evidence>
<dbReference type="GO" id="GO:0045892">
    <property type="term" value="P:negative regulation of DNA-templated transcription"/>
    <property type="evidence" value="ECO:0007669"/>
    <property type="project" value="TreeGrafter"/>
</dbReference>
<dbReference type="STRING" id="366584.SAMN05216377_11034"/>
<evidence type="ECO:0000256" key="2">
    <source>
        <dbReference type="ARBA" id="ARBA00023125"/>
    </source>
</evidence>
<reference evidence="6 7" key="1">
    <citation type="submission" date="2016-10" db="EMBL/GenBank/DDBJ databases">
        <authorList>
            <person name="de Groot N.N."/>
        </authorList>
    </citation>
    <scope>NUCLEOTIDE SEQUENCE [LARGE SCALE GENOMIC DNA]</scope>
    <source>
        <strain evidence="6 7">CGMCC 4.3143</strain>
    </source>
</reference>
<dbReference type="AlphaFoldDB" id="A0A1G7SP33"/>
<dbReference type="EMBL" id="FNBE01000010">
    <property type="protein sequence ID" value="SDG24199.1"/>
    <property type="molecule type" value="Genomic_DNA"/>
</dbReference>
<dbReference type="InterPro" id="IPR050707">
    <property type="entry name" value="HTH_MetabolicPath_Reg"/>
</dbReference>
<dbReference type="SUPFAM" id="SSF46785">
    <property type="entry name" value="Winged helix' DNA-binding domain"/>
    <property type="match status" value="1"/>
</dbReference>
<evidence type="ECO:0000259" key="5">
    <source>
        <dbReference type="PROSITE" id="PS51078"/>
    </source>
</evidence>
<gene>
    <name evidence="6" type="ORF">SAMN05216377_11034</name>
</gene>
<dbReference type="SMART" id="SM00346">
    <property type="entry name" value="HTH_ICLR"/>
    <property type="match status" value="1"/>
</dbReference>
<dbReference type="RefSeq" id="WP_093085160.1">
    <property type="nucleotide sequence ID" value="NZ_FNBE01000010.1"/>
</dbReference>
<proteinExistence type="predicted"/>
<dbReference type="GO" id="GO:0003700">
    <property type="term" value="F:DNA-binding transcription factor activity"/>
    <property type="evidence" value="ECO:0007669"/>
    <property type="project" value="TreeGrafter"/>
</dbReference>
<dbReference type="Proteomes" id="UP000198967">
    <property type="component" value="Unassembled WGS sequence"/>
</dbReference>
<dbReference type="OrthoDB" id="4474362at2"/>
<feature type="domain" description="HTH iclR-type" evidence="4">
    <location>
        <begin position="11"/>
        <end position="73"/>
    </location>
</feature>
<evidence type="ECO:0000256" key="1">
    <source>
        <dbReference type="ARBA" id="ARBA00023015"/>
    </source>
</evidence>
<keyword evidence="1" id="KW-0805">Transcription regulation</keyword>
<dbReference type="Pfam" id="PF09339">
    <property type="entry name" value="HTH_IclR"/>
    <property type="match status" value="1"/>
</dbReference>
<protein>
    <submittedName>
        <fullName evidence="6">Transcriptional regulator, IclR family</fullName>
    </submittedName>
</protein>
<keyword evidence="7" id="KW-1185">Reference proteome</keyword>
<dbReference type="InterPro" id="IPR029016">
    <property type="entry name" value="GAF-like_dom_sf"/>
</dbReference>
<dbReference type="InterPro" id="IPR005471">
    <property type="entry name" value="Tscrpt_reg_IclR_N"/>
</dbReference>
<keyword evidence="2" id="KW-0238">DNA-binding</keyword>
<dbReference type="SUPFAM" id="SSF55781">
    <property type="entry name" value="GAF domain-like"/>
    <property type="match status" value="1"/>
</dbReference>
<keyword evidence="3" id="KW-0804">Transcription</keyword>
<feature type="domain" description="IclR-ED" evidence="5">
    <location>
        <begin position="74"/>
        <end position="248"/>
    </location>
</feature>
<name>A0A1G7SP33_PSEOR</name>
<accession>A0A1G7SP33</accession>
<sequence>MTEPGASQGDIQAVTRASQILGLFRPDRPLLTVADAATELGLNRSTTHRYFGSLVSAGLLERSRDGSAFVPGGLLVQLGAFSLGRRAVVDLAPPHLVALARRTRLSAALSLWGASGPVVTRVEEDNSNPVVVTVRIGHQLPVDSAQCQVFLAFMADQLRAERLVSSVAGAERRRLAEGVARARDTGLASTHLLDSDITAVGAPVFDESGICASMAVIGTARTLPVDTTGAAWRDLAGAAYELSKELGGEHHFPQDFTALL</sequence>